<dbReference type="SMART" id="SM00937">
    <property type="entry name" value="PCRF"/>
    <property type="match status" value="1"/>
</dbReference>
<dbReference type="Gene3D" id="3.30.160.20">
    <property type="match status" value="1"/>
</dbReference>
<keyword evidence="5" id="KW-1185">Reference proteome</keyword>
<dbReference type="GO" id="GO:0003747">
    <property type="term" value="F:translation release factor activity"/>
    <property type="evidence" value="ECO:0007669"/>
    <property type="project" value="InterPro"/>
</dbReference>
<dbReference type="Proteomes" id="UP000694920">
    <property type="component" value="Unplaced"/>
</dbReference>
<dbReference type="PROSITE" id="PS00745">
    <property type="entry name" value="RF_PROK_I"/>
    <property type="match status" value="1"/>
</dbReference>
<dbReference type="CTD" id="34720"/>
<keyword evidence="2" id="KW-0488">Methylation</keyword>
<dbReference type="Gene3D" id="3.30.70.1660">
    <property type="match status" value="1"/>
</dbReference>
<evidence type="ECO:0000256" key="3">
    <source>
        <dbReference type="ARBA" id="ARBA00022917"/>
    </source>
</evidence>
<evidence type="ECO:0000313" key="5">
    <source>
        <dbReference type="Proteomes" id="UP000694920"/>
    </source>
</evidence>
<accession>A0AAJ7VYG9</accession>
<sequence>MLALIHGCRMNVLLRRLTVRNLFVCNDLFIFQLLNHKIKDKTFVNKLFSTSLELTIANPIVNKYLDYIMNEYKKGKHNSVLENIDLRVASHLLESRQLIIENIEALNEMIKQDPEMKKLADEEQSTYKAQLLELDNKLLDVILLNLGKQGYNDIVLEITAGVGGQEAMLFAAELFDMYLGYIYYLGFTHSIAEQDISSTGGIRHASILISGEAAFDKLKYEGGVHRVQRIPYTEKSGRVHTSTVSVAVLPQVSEIEVALDEKDLKIETKRASGAGGQHVNTTDSAVRILHIPTGIAVECQSDRSQLKNKETALTRLRTKIYEKQLNEQMASTSEMRRRQMGLGNRNEKIRTYNYNQDRITDHRISNGTLHNLKGFLQGGEALEDLQMRLQDDLQKNILLEAIKDVERSSK</sequence>
<dbReference type="GO" id="GO:0005737">
    <property type="term" value="C:cytoplasm"/>
    <property type="evidence" value="ECO:0007669"/>
    <property type="project" value="UniProtKB-ARBA"/>
</dbReference>
<dbReference type="InterPro" id="IPR000352">
    <property type="entry name" value="Pep_chain_release_fac_I"/>
</dbReference>
<dbReference type="PANTHER" id="PTHR43804">
    <property type="entry name" value="LD18447P"/>
    <property type="match status" value="1"/>
</dbReference>
<dbReference type="InterPro" id="IPR045853">
    <property type="entry name" value="Pep_chain_release_fac_I_sf"/>
</dbReference>
<proteinExistence type="inferred from homology"/>
<organism evidence="5 7">
    <name type="scientific">Cephus cinctus</name>
    <name type="common">Wheat stem sawfly</name>
    <dbReference type="NCBI Taxonomy" id="211228"/>
    <lineage>
        <taxon>Eukaryota</taxon>
        <taxon>Metazoa</taxon>
        <taxon>Ecdysozoa</taxon>
        <taxon>Arthropoda</taxon>
        <taxon>Hexapoda</taxon>
        <taxon>Insecta</taxon>
        <taxon>Pterygota</taxon>
        <taxon>Neoptera</taxon>
        <taxon>Endopterygota</taxon>
        <taxon>Hymenoptera</taxon>
        <taxon>Cephoidea</taxon>
        <taxon>Cephidae</taxon>
        <taxon>Cephus</taxon>
    </lineage>
</organism>
<dbReference type="GeneID" id="107264292"/>
<evidence type="ECO:0000313" key="6">
    <source>
        <dbReference type="RefSeq" id="XP_015587900.1"/>
    </source>
</evidence>
<protein>
    <submittedName>
        <fullName evidence="6 7">Peptide chain release factor 1-like, mitochondrial</fullName>
    </submittedName>
</protein>
<dbReference type="AlphaFoldDB" id="A0AAJ7VYG9"/>
<dbReference type="RefSeq" id="XP_015587900.1">
    <property type="nucleotide sequence ID" value="XM_015732414.2"/>
</dbReference>
<dbReference type="RefSeq" id="XP_024937761.1">
    <property type="nucleotide sequence ID" value="XM_025081993.1"/>
</dbReference>
<dbReference type="InterPro" id="IPR005139">
    <property type="entry name" value="PCRF"/>
</dbReference>
<dbReference type="PANTHER" id="PTHR43804:SF7">
    <property type="entry name" value="LD18447P"/>
    <property type="match status" value="1"/>
</dbReference>
<dbReference type="Pfam" id="PF00472">
    <property type="entry name" value="RF-1"/>
    <property type="match status" value="1"/>
</dbReference>
<name>A0AAJ7VYG9_CEPCN</name>
<dbReference type="KEGG" id="ccin:107264292"/>
<evidence type="ECO:0000256" key="2">
    <source>
        <dbReference type="ARBA" id="ARBA00022481"/>
    </source>
</evidence>
<evidence type="ECO:0000256" key="1">
    <source>
        <dbReference type="ARBA" id="ARBA00010835"/>
    </source>
</evidence>
<feature type="domain" description="Prokaryotic-type class I peptide chain release factors" evidence="4">
    <location>
        <begin position="270"/>
        <end position="286"/>
    </location>
</feature>
<dbReference type="SUPFAM" id="SSF75620">
    <property type="entry name" value="Release factor"/>
    <property type="match status" value="1"/>
</dbReference>
<evidence type="ECO:0000313" key="7">
    <source>
        <dbReference type="RefSeq" id="XP_024937761.1"/>
    </source>
</evidence>
<evidence type="ECO:0000259" key="4">
    <source>
        <dbReference type="PROSITE" id="PS00745"/>
    </source>
</evidence>
<dbReference type="FunFam" id="3.30.160.20:FF:000004">
    <property type="entry name" value="Peptide chain release factor 1"/>
    <property type="match status" value="1"/>
</dbReference>
<reference evidence="6 7" key="1">
    <citation type="submission" date="2025-04" db="UniProtKB">
        <authorList>
            <consortium name="RefSeq"/>
        </authorList>
    </citation>
    <scope>IDENTIFICATION</scope>
</reference>
<gene>
    <name evidence="6 7" type="primary">LOC107264292</name>
</gene>
<keyword evidence="3" id="KW-0648">Protein biosynthesis</keyword>
<comment type="similarity">
    <text evidence="1">Belongs to the prokaryotic/mitochondrial release factor family.</text>
</comment>
<dbReference type="Pfam" id="PF03462">
    <property type="entry name" value="PCRF"/>
    <property type="match status" value="1"/>
</dbReference>
<dbReference type="InterPro" id="IPR050057">
    <property type="entry name" value="Prokaryotic/Mito_RF"/>
</dbReference>